<dbReference type="EMBL" id="JABBWG010000043">
    <property type="protein sequence ID" value="KAG1807529.1"/>
    <property type="molecule type" value="Genomic_DNA"/>
</dbReference>
<evidence type="ECO:0000256" key="1">
    <source>
        <dbReference type="SAM" id="MobiDB-lite"/>
    </source>
</evidence>
<proteinExistence type="predicted"/>
<protein>
    <recommendedName>
        <fullName evidence="4">GAG-pre-integrase domain-containing protein</fullName>
    </recommendedName>
</protein>
<gene>
    <name evidence="2" type="ORF">BJ212DRAFT_1485644</name>
</gene>
<name>A0A9P7E0I7_9AGAM</name>
<dbReference type="GeneID" id="64635025"/>
<keyword evidence="3" id="KW-1185">Reference proteome</keyword>
<dbReference type="Proteomes" id="UP000807769">
    <property type="component" value="Unassembled WGS sequence"/>
</dbReference>
<organism evidence="2 3">
    <name type="scientific">Suillus subaureus</name>
    <dbReference type="NCBI Taxonomy" id="48587"/>
    <lineage>
        <taxon>Eukaryota</taxon>
        <taxon>Fungi</taxon>
        <taxon>Dikarya</taxon>
        <taxon>Basidiomycota</taxon>
        <taxon>Agaricomycotina</taxon>
        <taxon>Agaricomycetes</taxon>
        <taxon>Agaricomycetidae</taxon>
        <taxon>Boletales</taxon>
        <taxon>Suillineae</taxon>
        <taxon>Suillaceae</taxon>
        <taxon>Suillus</taxon>
    </lineage>
</organism>
<dbReference type="RefSeq" id="XP_041188132.1">
    <property type="nucleotide sequence ID" value="XM_041341009.1"/>
</dbReference>
<reference evidence="2" key="1">
    <citation type="journal article" date="2020" name="New Phytol.">
        <title>Comparative genomics reveals dynamic genome evolution in host specialist ectomycorrhizal fungi.</title>
        <authorList>
            <person name="Lofgren L.A."/>
            <person name="Nguyen N.H."/>
            <person name="Vilgalys R."/>
            <person name="Ruytinx J."/>
            <person name="Liao H.L."/>
            <person name="Branco S."/>
            <person name="Kuo A."/>
            <person name="LaButti K."/>
            <person name="Lipzen A."/>
            <person name="Andreopoulos W."/>
            <person name="Pangilinan J."/>
            <person name="Riley R."/>
            <person name="Hundley H."/>
            <person name="Na H."/>
            <person name="Barry K."/>
            <person name="Grigoriev I.V."/>
            <person name="Stajich J.E."/>
            <person name="Kennedy P.G."/>
        </authorList>
    </citation>
    <scope>NUCLEOTIDE SEQUENCE</scope>
    <source>
        <strain evidence="2">MN1</strain>
    </source>
</reference>
<dbReference type="AlphaFoldDB" id="A0A9P7E0I7"/>
<feature type="compositionally biased region" description="Pro residues" evidence="1">
    <location>
        <begin position="30"/>
        <end position="41"/>
    </location>
</feature>
<evidence type="ECO:0000313" key="2">
    <source>
        <dbReference type="EMBL" id="KAG1807529.1"/>
    </source>
</evidence>
<evidence type="ECO:0000313" key="3">
    <source>
        <dbReference type="Proteomes" id="UP000807769"/>
    </source>
</evidence>
<comment type="caution">
    <text evidence="2">The sequence shown here is derived from an EMBL/GenBank/DDBJ whole genome shotgun (WGS) entry which is preliminary data.</text>
</comment>
<sequence>MVVTGSGMEGQAPWMKGKKKEKETAASAVAPPPPPKLVAAAPPPSLLHSQISLVHPLLKCQMRNPSQWIPQSYSALLLQDSTPSLILELPPLLSRITRTSGRILWLMQSPFALLITQPTPCLPHKLLAHTFGNVKPTISGLDAQGTELGAIPMVNNLCYINPEFLPAPSAQMPATTPSIPPFPPDFSAFTHVTLTLDLWHAHLGHISGEAV</sequence>
<evidence type="ECO:0008006" key="4">
    <source>
        <dbReference type="Google" id="ProtNLM"/>
    </source>
</evidence>
<feature type="region of interest" description="Disordered" evidence="1">
    <location>
        <begin position="1"/>
        <end position="41"/>
    </location>
</feature>
<accession>A0A9P7E0I7</accession>